<organism evidence="3 4">
    <name type="scientific">Clavibacter michiganensis</name>
    <dbReference type="NCBI Taxonomy" id="28447"/>
    <lineage>
        <taxon>Bacteria</taxon>
        <taxon>Bacillati</taxon>
        <taxon>Actinomycetota</taxon>
        <taxon>Actinomycetes</taxon>
        <taxon>Micrococcales</taxon>
        <taxon>Microbacteriaceae</taxon>
        <taxon>Clavibacter</taxon>
    </lineage>
</organism>
<dbReference type="Pfam" id="PF00171">
    <property type="entry name" value="Aldedh"/>
    <property type="match status" value="1"/>
</dbReference>
<protein>
    <submittedName>
        <fullName evidence="3">Succinate-semialdehyde dehydrogenase [NADP(+)] 1</fullName>
    </submittedName>
</protein>
<proteinExistence type="predicted"/>
<evidence type="ECO:0000313" key="3">
    <source>
        <dbReference type="EMBL" id="OUE20716.1"/>
    </source>
</evidence>
<evidence type="ECO:0000259" key="2">
    <source>
        <dbReference type="Pfam" id="PF00171"/>
    </source>
</evidence>
<feature type="domain" description="Aldehyde dehydrogenase" evidence="2">
    <location>
        <begin position="60"/>
        <end position="364"/>
    </location>
</feature>
<dbReference type="InterPro" id="IPR015590">
    <property type="entry name" value="Aldehyde_DH_dom"/>
</dbReference>
<dbReference type="InterPro" id="IPR016162">
    <property type="entry name" value="Ald_DH_N"/>
</dbReference>
<dbReference type="Gene3D" id="3.40.605.10">
    <property type="entry name" value="Aldehyde Dehydrogenase, Chain A, domain 1"/>
    <property type="match status" value="1"/>
</dbReference>
<dbReference type="EMBL" id="MDJW01000008">
    <property type="protein sequence ID" value="OUE20716.1"/>
    <property type="molecule type" value="Genomic_DNA"/>
</dbReference>
<dbReference type="PANTHER" id="PTHR11699">
    <property type="entry name" value="ALDEHYDE DEHYDROGENASE-RELATED"/>
    <property type="match status" value="1"/>
</dbReference>
<evidence type="ECO:0000256" key="1">
    <source>
        <dbReference type="ARBA" id="ARBA00023002"/>
    </source>
</evidence>
<dbReference type="AlphaFoldDB" id="A0A251Y8Y1"/>
<dbReference type="InterPro" id="IPR016161">
    <property type="entry name" value="Ald_DH/histidinol_DH"/>
</dbReference>
<dbReference type="Gene3D" id="3.40.309.10">
    <property type="entry name" value="Aldehyde Dehydrogenase, Chain A, domain 2"/>
    <property type="match status" value="1"/>
</dbReference>
<gene>
    <name evidence="3" type="primary">gabD1_1</name>
    <name evidence="3" type="ORF">BFL34_01534</name>
</gene>
<keyword evidence="1" id="KW-0560">Oxidoreductase</keyword>
<comment type="caution">
    <text evidence="3">The sequence shown here is derived from an EMBL/GenBank/DDBJ whole genome shotgun (WGS) entry which is preliminary data.</text>
</comment>
<dbReference type="Proteomes" id="UP000194837">
    <property type="component" value="Unassembled WGS sequence"/>
</dbReference>
<accession>A0A251Y8Y1</accession>
<evidence type="ECO:0000313" key="4">
    <source>
        <dbReference type="Proteomes" id="UP000194837"/>
    </source>
</evidence>
<reference evidence="3 4" key="1">
    <citation type="submission" date="2016-08" db="EMBL/GenBank/DDBJ databases">
        <title>Genome sequence of Clavibacter michiganensis spp strain CFBP7494.</title>
        <authorList>
            <person name="Thapa S.P."/>
            <person name="Coaker G."/>
            <person name="Jacques M.-A."/>
        </authorList>
    </citation>
    <scope>NUCLEOTIDE SEQUENCE [LARGE SCALE GENOMIC DNA]</scope>
    <source>
        <strain evidence="3">CFBP7494</strain>
    </source>
</reference>
<sequence length="387" mass="42675">MLTTWTQGLDGTAMERWRSVEEELTRQLSLVEGPTTTRQELSWCSAALDVTPRAMERLGSARPLGEVLVTLPATLPLYSTLLFGASAALPGNKVWLRPSGRNVDITRLMVEEVLTPLGLDITVVDQRWDAFAASHPEPDGVLFTGSYDHVSALERALDTRTVLAYQGSGNCAAIVSPGADLDDAAATIVRDRCFNSGQDCLSTERVYVHEDVLHDFEARLVHAARGLVTSSHFSEDADLHPLAHAGRFRRLRRLSIDRSERLLVDGGEKEPDLFGLTITESSPNSLEVLSESYGPLLHVVAWQDERELRSMLLRGSLALGLSVWGPIPSFGTLDFAQVAIDSSLYEYEDFLAAFGGYRRSSFVRRPTRCSTGPFWVPDVLSIDEEDL</sequence>
<name>A0A251Y8Y1_9MICO</name>
<dbReference type="GO" id="GO:0016620">
    <property type="term" value="F:oxidoreductase activity, acting on the aldehyde or oxo group of donors, NAD or NADP as acceptor"/>
    <property type="evidence" value="ECO:0007669"/>
    <property type="project" value="InterPro"/>
</dbReference>
<dbReference type="SUPFAM" id="SSF53720">
    <property type="entry name" value="ALDH-like"/>
    <property type="match status" value="1"/>
</dbReference>
<dbReference type="InterPro" id="IPR016163">
    <property type="entry name" value="Ald_DH_C"/>
</dbReference>